<evidence type="ECO:0000313" key="10">
    <source>
        <dbReference type="Proteomes" id="UP000003250"/>
    </source>
</evidence>
<feature type="transmembrane region" description="Helical" evidence="7">
    <location>
        <begin position="12"/>
        <end position="40"/>
    </location>
</feature>
<proteinExistence type="inferred from homology"/>
<feature type="transmembrane region" description="Helical" evidence="7">
    <location>
        <begin position="206"/>
        <end position="226"/>
    </location>
</feature>
<keyword evidence="5 7" id="KW-1133">Transmembrane helix</keyword>
<dbReference type="EMBL" id="AHAM01000130">
    <property type="protein sequence ID" value="EHK56271.1"/>
    <property type="molecule type" value="Genomic_DNA"/>
</dbReference>
<keyword evidence="3" id="KW-1003">Cell membrane</keyword>
<evidence type="ECO:0000313" key="9">
    <source>
        <dbReference type="EMBL" id="EHK56271.1"/>
    </source>
</evidence>
<evidence type="ECO:0000256" key="1">
    <source>
        <dbReference type="ARBA" id="ARBA00004651"/>
    </source>
</evidence>
<dbReference type="InterPro" id="IPR051393">
    <property type="entry name" value="ABC_transporter_permease"/>
</dbReference>
<accession>H0HSM7</accession>
<dbReference type="GO" id="GO:0005886">
    <property type="term" value="C:plasma membrane"/>
    <property type="evidence" value="ECO:0007669"/>
    <property type="project" value="UniProtKB-SubCell"/>
</dbReference>
<dbReference type="PANTHER" id="PTHR30193">
    <property type="entry name" value="ABC TRANSPORTER PERMEASE PROTEIN"/>
    <property type="match status" value="1"/>
</dbReference>
<protein>
    <submittedName>
        <fullName evidence="9">Sugar ABC transporter permease</fullName>
    </submittedName>
</protein>
<organism evidence="9 10">
    <name type="scientific">Mesorhizobium alhagi CCNWXJ12-2</name>
    <dbReference type="NCBI Taxonomy" id="1107882"/>
    <lineage>
        <taxon>Bacteria</taxon>
        <taxon>Pseudomonadati</taxon>
        <taxon>Pseudomonadota</taxon>
        <taxon>Alphaproteobacteria</taxon>
        <taxon>Hyphomicrobiales</taxon>
        <taxon>Phyllobacteriaceae</taxon>
        <taxon>Allomesorhizobium</taxon>
    </lineage>
</organism>
<keyword evidence="10" id="KW-1185">Reference proteome</keyword>
<dbReference type="OrthoDB" id="7939379at2"/>
<dbReference type="GO" id="GO:0055085">
    <property type="term" value="P:transmembrane transport"/>
    <property type="evidence" value="ECO:0007669"/>
    <property type="project" value="InterPro"/>
</dbReference>
<evidence type="ECO:0000256" key="6">
    <source>
        <dbReference type="ARBA" id="ARBA00023136"/>
    </source>
</evidence>
<gene>
    <name evidence="9" type="ORF">MAXJ12_15841</name>
</gene>
<feature type="transmembrane region" description="Helical" evidence="7">
    <location>
        <begin position="159"/>
        <end position="185"/>
    </location>
</feature>
<dbReference type="Pfam" id="PF00528">
    <property type="entry name" value="BPD_transp_1"/>
    <property type="match status" value="1"/>
</dbReference>
<feature type="transmembrane region" description="Helical" evidence="7">
    <location>
        <begin position="106"/>
        <end position="129"/>
    </location>
</feature>
<feature type="transmembrane region" description="Helical" evidence="7">
    <location>
        <begin position="263"/>
        <end position="286"/>
    </location>
</feature>
<dbReference type="RefSeq" id="WP_008836787.1">
    <property type="nucleotide sequence ID" value="NZ_AHAM01000130.1"/>
</dbReference>
<sequence>MQARIERLRRNLTGTLPFIAPVHVMVLGVIVIPSLFVVWLSFHASTFGQAATFVGFDNYVRVLSDSYFWRSLLNTVIIIAVAVHLELVIGLGMALLFAAGLPFQRLLLVVVLAPYAISEVTAVAMWRFLFDPDVGPVTVAIRSLGLPPLDWTFIPEHGLALVGLLTIWLHLPFTFVILYAARLAIPKDLYEAGKTDGASPIQLFRNITLPLLAPAMLIAMLFRYIFAFRLFSEVWLMTQGGPARTTEVVAVYLYLEAFRYNSFGTAAATAWIMVIISLLLASGYIWRLRKETAANAH</sequence>
<keyword evidence="6 7" id="KW-0472">Membrane</keyword>
<dbReference type="AlphaFoldDB" id="H0HSM7"/>
<feature type="transmembrane region" description="Helical" evidence="7">
    <location>
        <begin position="72"/>
        <end position="99"/>
    </location>
</feature>
<feature type="domain" description="ABC transmembrane type-1" evidence="8">
    <location>
        <begin position="72"/>
        <end position="284"/>
    </location>
</feature>
<keyword evidence="4 7" id="KW-0812">Transmembrane</keyword>
<dbReference type="Gene3D" id="1.10.3720.10">
    <property type="entry name" value="MetI-like"/>
    <property type="match status" value="1"/>
</dbReference>
<name>H0HSM7_9HYPH</name>
<dbReference type="SUPFAM" id="SSF161098">
    <property type="entry name" value="MetI-like"/>
    <property type="match status" value="1"/>
</dbReference>
<dbReference type="PATRIC" id="fig|1107882.3.peg.3085"/>
<evidence type="ECO:0000256" key="5">
    <source>
        <dbReference type="ARBA" id="ARBA00022989"/>
    </source>
</evidence>
<dbReference type="Proteomes" id="UP000003250">
    <property type="component" value="Unassembled WGS sequence"/>
</dbReference>
<dbReference type="CDD" id="cd06261">
    <property type="entry name" value="TM_PBP2"/>
    <property type="match status" value="1"/>
</dbReference>
<reference evidence="9 10" key="1">
    <citation type="journal article" date="2012" name="J. Bacteriol.">
        <title>Draft Genome Sequence of Mesorhizobium alhagi CCNWXJ12-2T, a Novel Salt-Resistant Species Isolated from the Desert of Northwestern China.</title>
        <authorList>
            <person name="Zhou M."/>
            <person name="Chen W."/>
            <person name="Chen H."/>
            <person name="Wei G."/>
        </authorList>
    </citation>
    <scope>NUCLEOTIDE SEQUENCE [LARGE SCALE GENOMIC DNA]</scope>
    <source>
        <strain evidence="9 10">CCNWXJ12-2</strain>
    </source>
</reference>
<evidence type="ECO:0000256" key="3">
    <source>
        <dbReference type="ARBA" id="ARBA00022475"/>
    </source>
</evidence>
<dbReference type="PANTHER" id="PTHR30193:SF37">
    <property type="entry name" value="INNER MEMBRANE ABC TRANSPORTER PERMEASE PROTEIN YCJO"/>
    <property type="match status" value="1"/>
</dbReference>
<comment type="similarity">
    <text evidence="7">Belongs to the binding-protein-dependent transport system permease family.</text>
</comment>
<evidence type="ECO:0000256" key="7">
    <source>
        <dbReference type="RuleBase" id="RU363032"/>
    </source>
</evidence>
<dbReference type="InterPro" id="IPR000515">
    <property type="entry name" value="MetI-like"/>
</dbReference>
<dbReference type="InterPro" id="IPR035906">
    <property type="entry name" value="MetI-like_sf"/>
</dbReference>
<evidence type="ECO:0000259" key="8">
    <source>
        <dbReference type="PROSITE" id="PS50928"/>
    </source>
</evidence>
<evidence type="ECO:0000256" key="4">
    <source>
        <dbReference type="ARBA" id="ARBA00022692"/>
    </source>
</evidence>
<evidence type="ECO:0000256" key="2">
    <source>
        <dbReference type="ARBA" id="ARBA00022448"/>
    </source>
</evidence>
<dbReference type="PROSITE" id="PS50928">
    <property type="entry name" value="ABC_TM1"/>
    <property type="match status" value="1"/>
</dbReference>
<keyword evidence="2 7" id="KW-0813">Transport</keyword>
<comment type="subcellular location">
    <subcellularLocation>
        <location evidence="1 7">Cell membrane</location>
        <topology evidence="1 7">Multi-pass membrane protein</topology>
    </subcellularLocation>
</comment>